<accession>A0A1G2CX18</accession>
<name>A0A1G2CX18_9BACT</name>
<reference evidence="2 3" key="1">
    <citation type="journal article" date="2016" name="Nat. Commun.">
        <title>Thousands of microbial genomes shed light on interconnected biogeochemical processes in an aquifer system.</title>
        <authorList>
            <person name="Anantharaman K."/>
            <person name="Brown C.T."/>
            <person name="Hug L.A."/>
            <person name="Sharon I."/>
            <person name="Castelle C.J."/>
            <person name="Probst A.J."/>
            <person name="Thomas B.C."/>
            <person name="Singh A."/>
            <person name="Wilkins M.J."/>
            <person name="Karaoz U."/>
            <person name="Brodie E.L."/>
            <person name="Williams K.H."/>
            <person name="Hubbard S.S."/>
            <person name="Banfield J.F."/>
        </authorList>
    </citation>
    <scope>NUCLEOTIDE SEQUENCE [LARGE SCALE GENOMIC DNA]</scope>
</reference>
<dbReference type="InterPro" id="IPR042177">
    <property type="entry name" value="Cell/Rod_1"/>
</dbReference>
<dbReference type="EMBL" id="MHLI01000016">
    <property type="protein sequence ID" value="OGZ05028.1"/>
    <property type="molecule type" value="Genomic_DNA"/>
</dbReference>
<dbReference type="Gene3D" id="2.40.10.340">
    <property type="entry name" value="Rod shape-determining protein MreC, domain 1"/>
    <property type="match status" value="1"/>
</dbReference>
<gene>
    <name evidence="2" type="ORF">A2845_01995</name>
</gene>
<proteinExistence type="predicted"/>
<protein>
    <recommendedName>
        <fullName evidence="1">Rod shape-determining protein MreC beta-barrel core domain-containing protein</fullName>
    </recommendedName>
</protein>
<feature type="domain" description="Rod shape-determining protein MreC beta-barrel core" evidence="1">
    <location>
        <begin position="128"/>
        <end position="262"/>
    </location>
</feature>
<dbReference type="AlphaFoldDB" id="A0A1G2CX18"/>
<dbReference type="GO" id="GO:0005886">
    <property type="term" value="C:plasma membrane"/>
    <property type="evidence" value="ECO:0007669"/>
    <property type="project" value="TreeGrafter"/>
</dbReference>
<dbReference type="Pfam" id="PF04085">
    <property type="entry name" value="MreC"/>
    <property type="match status" value="1"/>
</dbReference>
<organism evidence="2 3">
    <name type="scientific">Candidatus Lloydbacteria bacterium RIFCSPHIGHO2_01_FULL_49_22</name>
    <dbReference type="NCBI Taxonomy" id="1798658"/>
    <lineage>
        <taxon>Bacteria</taxon>
        <taxon>Candidatus Lloydiibacteriota</taxon>
    </lineage>
</organism>
<comment type="caution">
    <text evidence="2">The sequence shown here is derived from an EMBL/GenBank/DDBJ whole genome shotgun (WGS) entry which is preliminary data.</text>
</comment>
<evidence type="ECO:0000313" key="3">
    <source>
        <dbReference type="Proteomes" id="UP000177122"/>
    </source>
</evidence>
<dbReference type="InterPro" id="IPR007221">
    <property type="entry name" value="MreC"/>
</dbReference>
<dbReference type="Proteomes" id="UP000177122">
    <property type="component" value="Unassembled WGS sequence"/>
</dbReference>
<evidence type="ECO:0000313" key="2">
    <source>
        <dbReference type="EMBL" id="OGZ05028.1"/>
    </source>
</evidence>
<dbReference type="InterPro" id="IPR055342">
    <property type="entry name" value="MreC_beta-barrel_core"/>
</dbReference>
<dbReference type="PANTHER" id="PTHR34138">
    <property type="entry name" value="CELL SHAPE-DETERMINING PROTEIN MREC"/>
    <property type="match status" value="1"/>
</dbReference>
<sequence length="276" mass="29990">MITSFRHDNEKKIRRRKILGVFLVLALFILVFRTPVEEQLAGVVHFIARPLFSAANSVTDSLASTRAYFSSKRSLRDENTRLQDALDMVTAESYSREVLRSENEALKSVLGRHATRSLLLARVLASPGRAPYDTLIIDTGESLGVAVGTPVLVDGDFAVGEITQVFGESAVVTLYSSSGNELPVTVGSSSTPTIAYGVGGGNFRIVLPRGIPVTVGDMIEIPTLAPLYAGVVDAVNKQGSGSLQEIYFKWPMNVHTLRFVYLPYSEGVRTESVPIK</sequence>
<dbReference type="GO" id="GO:0008360">
    <property type="term" value="P:regulation of cell shape"/>
    <property type="evidence" value="ECO:0007669"/>
    <property type="project" value="InterPro"/>
</dbReference>
<dbReference type="PANTHER" id="PTHR34138:SF1">
    <property type="entry name" value="CELL SHAPE-DETERMINING PROTEIN MREC"/>
    <property type="match status" value="1"/>
</dbReference>
<evidence type="ECO:0000259" key="1">
    <source>
        <dbReference type="Pfam" id="PF04085"/>
    </source>
</evidence>